<evidence type="ECO:0000313" key="3">
    <source>
        <dbReference type="EMBL" id="KAE9392117.1"/>
    </source>
</evidence>
<feature type="compositionally biased region" description="Polar residues" evidence="1">
    <location>
        <begin position="110"/>
        <end position="119"/>
    </location>
</feature>
<dbReference type="Pfam" id="PF20411">
    <property type="entry name" value="DUF6697"/>
    <property type="match status" value="1"/>
</dbReference>
<proteinExistence type="predicted"/>
<dbReference type="OrthoDB" id="3176940at2759"/>
<evidence type="ECO:0000313" key="4">
    <source>
        <dbReference type="Proteomes" id="UP000799118"/>
    </source>
</evidence>
<sequence length="315" mass="36423">MYLKNTSSHEAKIDLEVKVKEESPPADVQQYPEQKKRPMKIEVTDEQPMKRYKMEFVGVVLPAPSLVSSSRASNLTLHPTRSSHTISPEPGDTESESEDVDSRPEKSSRRTNNTAQNFTTVKVEEDHAFEIKAKVKKDPIEVDPITIQGRLNDLQCSRYNVTLEPALQWKPVSRKFISNTYGGSDVASYPTISEENVARHGRRHWLFWNSENHPSAPKRPGESGVRYSLRPWDTVRDVDTVKHGFARMSSGKWLYMGDYKWCIAPALTQTEWLLQPDKFHRTWSRLIQEESWGRTVRANIHLRKQLEREPTRRGR</sequence>
<evidence type="ECO:0000259" key="2">
    <source>
        <dbReference type="Pfam" id="PF20411"/>
    </source>
</evidence>
<dbReference type="EMBL" id="ML769604">
    <property type="protein sequence ID" value="KAE9392117.1"/>
    <property type="molecule type" value="Genomic_DNA"/>
</dbReference>
<reference evidence="3" key="1">
    <citation type="journal article" date="2019" name="Environ. Microbiol.">
        <title>Fungal ecological strategies reflected in gene transcription - a case study of two litter decomposers.</title>
        <authorList>
            <person name="Barbi F."/>
            <person name="Kohler A."/>
            <person name="Barry K."/>
            <person name="Baskaran P."/>
            <person name="Daum C."/>
            <person name="Fauchery L."/>
            <person name="Ihrmark K."/>
            <person name="Kuo A."/>
            <person name="LaButti K."/>
            <person name="Lipzen A."/>
            <person name="Morin E."/>
            <person name="Grigoriev I.V."/>
            <person name="Henrissat B."/>
            <person name="Lindahl B."/>
            <person name="Martin F."/>
        </authorList>
    </citation>
    <scope>NUCLEOTIDE SEQUENCE</scope>
    <source>
        <strain evidence="3">JB14</strain>
    </source>
</reference>
<feature type="compositionally biased region" description="Basic and acidic residues" evidence="1">
    <location>
        <begin position="7"/>
        <end position="23"/>
    </location>
</feature>
<evidence type="ECO:0000256" key="1">
    <source>
        <dbReference type="SAM" id="MobiDB-lite"/>
    </source>
</evidence>
<keyword evidence="4" id="KW-1185">Reference proteome</keyword>
<feature type="region of interest" description="Disordered" evidence="1">
    <location>
        <begin position="72"/>
        <end position="119"/>
    </location>
</feature>
<feature type="compositionally biased region" description="Polar residues" evidence="1">
    <location>
        <begin position="74"/>
        <end position="86"/>
    </location>
</feature>
<feature type="domain" description="DUF6697" evidence="2">
    <location>
        <begin position="172"/>
        <end position="312"/>
    </location>
</feature>
<accession>A0A6A4H4S9</accession>
<dbReference type="AlphaFoldDB" id="A0A6A4H4S9"/>
<name>A0A6A4H4S9_9AGAR</name>
<gene>
    <name evidence="3" type="ORF">BT96DRAFT_1058565</name>
</gene>
<protein>
    <recommendedName>
        <fullName evidence="2">DUF6697 domain-containing protein</fullName>
    </recommendedName>
</protein>
<feature type="compositionally biased region" description="Basic and acidic residues" evidence="1">
    <location>
        <begin position="33"/>
        <end position="46"/>
    </location>
</feature>
<dbReference type="InterPro" id="IPR046520">
    <property type="entry name" value="DUF6697"/>
</dbReference>
<organism evidence="3 4">
    <name type="scientific">Gymnopus androsaceus JB14</name>
    <dbReference type="NCBI Taxonomy" id="1447944"/>
    <lineage>
        <taxon>Eukaryota</taxon>
        <taxon>Fungi</taxon>
        <taxon>Dikarya</taxon>
        <taxon>Basidiomycota</taxon>
        <taxon>Agaricomycotina</taxon>
        <taxon>Agaricomycetes</taxon>
        <taxon>Agaricomycetidae</taxon>
        <taxon>Agaricales</taxon>
        <taxon>Marasmiineae</taxon>
        <taxon>Omphalotaceae</taxon>
        <taxon>Gymnopus</taxon>
    </lineage>
</organism>
<dbReference type="Proteomes" id="UP000799118">
    <property type="component" value="Unassembled WGS sequence"/>
</dbReference>
<feature type="region of interest" description="Disordered" evidence="1">
    <location>
        <begin position="1"/>
        <end position="46"/>
    </location>
</feature>